<dbReference type="OMA" id="QVEEECH"/>
<dbReference type="EnsemblMetazoa" id="XM_019908548.1">
    <property type="protein sequence ID" value="XP_019764107.1"/>
    <property type="gene ID" value="LOC109540256"/>
</dbReference>
<evidence type="ECO:0000256" key="1">
    <source>
        <dbReference type="SAM" id="Coils"/>
    </source>
</evidence>
<keyword evidence="2" id="KW-0472">Membrane</keyword>
<reference evidence="6 7" key="1">
    <citation type="journal article" date="2013" name="Genome Biol.">
        <title>Draft genome of the mountain pine beetle, Dendroctonus ponderosae Hopkins, a major forest pest.</title>
        <authorList>
            <person name="Keeling C.I."/>
            <person name="Yuen M.M."/>
            <person name="Liao N.Y."/>
            <person name="Docking T.R."/>
            <person name="Chan S.K."/>
            <person name="Taylor G.A."/>
            <person name="Palmquist D.L."/>
            <person name="Jackman S.D."/>
            <person name="Nguyen A."/>
            <person name="Li M."/>
            <person name="Henderson H."/>
            <person name="Janes J.K."/>
            <person name="Zhao Y."/>
            <person name="Pandoh P."/>
            <person name="Moore R."/>
            <person name="Sperling F.A."/>
            <person name="Huber D.P."/>
            <person name="Birol I."/>
            <person name="Jones S.J."/>
            <person name="Bohlmann J."/>
        </authorList>
    </citation>
    <scope>NUCLEOTIDE SEQUENCE</scope>
</reference>
<gene>
    <name evidence="5" type="primary">109540256</name>
    <name evidence="4" type="ORF">D910_07085</name>
    <name evidence="3" type="ORF">YQE_08544</name>
</gene>
<feature type="non-terminal residue" evidence="3">
    <location>
        <position position="1"/>
    </location>
</feature>
<keyword evidence="6" id="KW-1185">Reference proteome</keyword>
<evidence type="ECO:0000313" key="6">
    <source>
        <dbReference type="Proteomes" id="UP000019118"/>
    </source>
</evidence>
<organism evidence="3">
    <name type="scientific">Dendroctonus ponderosae</name>
    <name type="common">Mountain pine beetle</name>
    <dbReference type="NCBI Taxonomy" id="77166"/>
    <lineage>
        <taxon>Eukaryota</taxon>
        <taxon>Metazoa</taxon>
        <taxon>Ecdysozoa</taxon>
        <taxon>Arthropoda</taxon>
        <taxon>Hexapoda</taxon>
        <taxon>Insecta</taxon>
        <taxon>Pterygota</taxon>
        <taxon>Neoptera</taxon>
        <taxon>Endopterygota</taxon>
        <taxon>Coleoptera</taxon>
        <taxon>Polyphaga</taxon>
        <taxon>Cucujiformia</taxon>
        <taxon>Curculionidae</taxon>
        <taxon>Scolytinae</taxon>
        <taxon>Dendroctonus</taxon>
    </lineage>
</organism>
<evidence type="ECO:0000313" key="5">
    <source>
        <dbReference type="EnsemblMetazoa" id="XP_019764107.1"/>
    </source>
</evidence>
<name>N6T3Z2_DENPD</name>
<evidence type="ECO:0000256" key="2">
    <source>
        <dbReference type="SAM" id="Phobius"/>
    </source>
</evidence>
<dbReference type="EMBL" id="KB741027">
    <property type="protein sequence ID" value="ENN74879.1"/>
    <property type="molecule type" value="Genomic_DNA"/>
</dbReference>
<dbReference type="AlphaFoldDB" id="N6T3Z2"/>
<protein>
    <submittedName>
        <fullName evidence="3 5">Uncharacterized protein</fullName>
    </submittedName>
</protein>
<dbReference type="KEGG" id="dpa:109540256"/>
<evidence type="ECO:0000313" key="4">
    <source>
        <dbReference type="EMBL" id="ERL89724.1"/>
    </source>
</evidence>
<dbReference type="HOGENOM" id="CLU_1497772_0_0_1"/>
<dbReference type="Proteomes" id="UP000030742">
    <property type="component" value="Unassembled WGS sequence"/>
</dbReference>
<dbReference type="OrthoDB" id="6754035at2759"/>
<feature type="coiled-coil region" evidence="1">
    <location>
        <begin position="59"/>
        <end position="142"/>
    </location>
</feature>
<accession>N6T3Z2</accession>
<keyword evidence="2" id="KW-1133">Transmembrane helix</keyword>
<evidence type="ECO:0000313" key="7">
    <source>
        <dbReference type="Proteomes" id="UP000030742"/>
    </source>
</evidence>
<proteinExistence type="predicted"/>
<dbReference type="EMBL" id="KB632186">
    <property type="protein sequence ID" value="ERL89724.1"/>
    <property type="molecule type" value="Genomic_DNA"/>
</dbReference>
<feature type="transmembrane region" description="Helical" evidence="2">
    <location>
        <begin position="6"/>
        <end position="24"/>
    </location>
</feature>
<reference evidence="5" key="2">
    <citation type="submission" date="2024-08" db="UniProtKB">
        <authorList>
            <consortium name="EnsemblMetazoa"/>
        </authorList>
    </citation>
    <scope>IDENTIFICATION</scope>
</reference>
<evidence type="ECO:0000313" key="3">
    <source>
        <dbReference type="EMBL" id="ENN74879.1"/>
    </source>
</evidence>
<dbReference type="Proteomes" id="UP000019118">
    <property type="component" value="Unassembled WGS sequence"/>
</dbReference>
<sequence length="180" mass="21007">MLLLWYVFVLIITTGMMVVGFLLVTSENFQDFKECWGKRAPRITELPIITPTGQIVNSVEDLDMQLEFLENQLEEKEKEVESSKSKLEAAAERLEKLGDTTNQVKKYYVKLKTDVAKSETEINELRNQIDDFKMRQLRLREEVNENVKYYTGMLNNIEHTVANDEFEIVKRSLLSDVDSF</sequence>
<keyword evidence="2" id="KW-0812">Transmembrane</keyword>
<keyword evidence="1" id="KW-0175">Coiled coil</keyword>
<dbReference type="Gene3D" id="1.10.287.1490">
    <property type="match status" value="1"/>
</dbReference>